<reference evidence="2 3" key="1">
    <citation type="journal article" date="2018" name="New Phytol.">
        <title>Comparative genomics and transcriptomics depict ericoid mycorrhizal fungi as versatile saprotrophs and plant mutualists.</title>
        <authorList>
            <person name="Martino E."/>
            <person name="Morin E."/>
            <person name="Grelet G.A."/>
            <person name="Kuo A."/>
            <person name="Kohler A."/>
            <person name="Daghino S."/>
            <person name="Barry K.W."/>
            <person name="Cichocki N."/>
            <person name="Clum A."/>
            <person name="Dockter R.B."/>
            <person name="Hainaut M."/>
            <person name="Kuo R.C."/>
            <person name="LaButti K."/>
            <person name="Lindahl B.D."/>
            <person name="Lindquist E.A."/>
            <person name="Lipzen A."/>
            <person name="Khouja H.R."/>
            <person name="Magnuson J."/>
            <person name="Murat C."/>
            <person name="Ohm R.A."/>
            <person name="Singer S.W."/>
            <person name="Spatafora J.W."/>
            <person name="Wang M."/>
            <person name="Veneault-Fourrey C."/>
            <person name="Henrissat B."/>
            <person name="Grigoriev I.V."/>
            <person name="Martin F.M."/>
            <person name="Perotto S."/>
        </authorList>
    </citation>
    <scope>NUCLEOTIDE SEQUENCE [LARGE SCALE GENOMIC DNA]</scope>
    <source>
        <strain evidence="2 3">ATCC 22711</strain>
    </source>
</reference>
<accession>A0A2T3B9Y7</accession>
<name>A0A2T3B9Y7_AMORE</name>
<protein>
    <submittedName>
        <fullName evidence="2">Uncharacterized protein</fullName>
    </submittedName>
</protein>
<dbReference type="GeneID" id="36573257"/>
<proteinExistence type="predicted"/>
<feature type="region of interest" description="Disordered" evidence="1">
    <location>
        <begin position="302"/>
        <end position="333"/>
    </location>
</feature>
<feature type="region of interest" description="Disordered" evidence="1">
    <location>
        <begin position="203"/>
        <end position="241"/>
    </location>
</feature>
<organism evidence="2 3">
    <name type="scientific">Amorphotheca resinae ATCC 22711</name>
    <dbReference type="NCBI Taxonomy" id="857342"/>
    <lineage>
        <taxon>Eukaryota</taxon>
        <taxon>Fungi</taxon>
        <taxon>Dikarya</taxon>
        <taxon>Ascomycota</taxon>
        <taxon>Pezizomycotina</taxon>
        <taxon>Leotiomycetes</taxon>
        <taxon>Helotiales</taxon>
        <taxon>Amorphothecaceae</taxon>
        <taxon>Amorphotheca</taxon>
    </lineage>
</organism>
<sequence length="333" mass="37537">MAVAQRSGARDRKRHLLTLRKRRGTASSTVYLRPCRDPMHVSPAYMIFVRWGGFPHGVRRTDYRLARRTRSIGGVQVCGRLGNHICTEYMSSAFTGTVVRIPRSTVVLLIHRYDLTSPHTVGKVKLIWCDGGSSLIVWTLEVEGRALYTMYYRDHSPRRPRPPRASYPTASHGCSVGSGNTYSEEDEHSMRFFDRQAAGVHYAHHSSAPPVDTSPSPSPTHGTMGRTWSQKESRTELPLQAQPPSIAMQLLQQRGIRFSAIIPSSSRLVVKRASRRHARLICHPSSPLTFRFASFPFLSQAHAPSKNNRRSPQQQKLNASARWDDARCRTSQP</sequence>
<dbReference type="Proteomes" id="UP000241818">
    <property type="component" value="Unassembled WGS sequence"/>
</dbReference>
<gene>
    <name evidence="2" type="ORF">M430DRAFT_24979</name>
</gene>
<feature type="compositionally biased region" description="Low complexity" evidence="1">
    <location>
        <begin position="206"/>
        <end position="215"/>
    </location>
</feature>
<dbReference type="RefSeq" id="XP_024723742.1">
    <property type="nucleotide sequence ID" value="XM_024865176.1"/>
</dbReference>
<dbReference type="InParanoid" id="A0A2T3B9Y7"/>
<feature type="region of interest" description="Disordered" evidence="1">
    <location>
        <begin position="154"/>
        <end position="183"/>
    </location>
</feature>
<evidence type="ECO:0000313" key="3">
    <source>
        <dbReference type="Proteomes" id="UP000241818"/>
    </source>
</evidence>
<feature type="compositionally biased region" description="Basic and acidic residues" evidence="1">
    <location>
        <begin position="322"/>
        <end position="333"/>
    </location>
</feature>
<dbReference type="AlphaFoldDB" id="A0A2T3B9Y7"/>
<evidence type="ECO:0000256" key="1">
    <source>
        <dbReference type="SAM" id="MobiDB-lite"/>
    </source>
</evidence>
<keyword evidence="3" id="KW-1185">Reference proteome</keyword>
<dbReference type="EMBL" id="KZ679007">
    <property type="protein sequence ID" value="PSS25143.1"/>
    <property type="molecule type" value="Genomic_DNA"/>
</dbReference>
<evidence type="ECO:0000313" key="2">
    <source>
        <dbReference type="EMBL" id="PSS25143.1"/>
    </source>
</evidence>